<name>A0ABP4N2Y8_9ACTN</name>
<reference evidence="2" key="1">
    <citation type="journal article" date="2019" name="Int. J. Syst. Evol. Microbiol.">
        <title>The Global Catalogue of Microorganisms (GCM) 10K type strain sequencing project: providing services to taxonomists for standard genome sequencing and annotation.</title>
        <authorList>
            <consortium name="The Broad Institute Genomics Platform"/>
            <consortium name="The Broad Institute Genome Sequencing Center for Infectious Disease"/>
            <person name="Wu L."/>
            <person name="Ma J."/>
        </authorList>
    </citation>
    <scope>NUCLEOTIDE SEQUENCE [LARGE SCALE GENOMIC DNA]</scope>
    <source>
        <strain evidence="2">JCM 14969</strain>
    </source>
</reference>
<gene>
    <name evidence="1" type="ORF">GCM10009789_05170</name>
</gene>
<organism evidence="1 2">
    <name type="scientific">Kribbella sancticallisti</name>
    <dbReference type="NCBI Taxonomy" id="460087"/>
    <lineage>
        <taxon>Bacteria</taxon>
        <taxon>Bacillati</taxon>
        <taxon>Actinomycetota</taxon>
        <taxon>Actinomycetes</taxon>
        <taxon>Propionibacteriales</taxon>
        <taxon>Kribbellaceae</taxon>
        <taxon>Kribbella</taxon>
    </lineage>
</organism>
<accession>A0ABP4N2Y8</accession>
<comment type="caution">
    <text evidence="1">The sequence shown here is derived from an EMBL/GenBank/DDBJ whole genome shotgun (WGS) entry which is preliminary data.</text>
</comment>
<evidence type="ECO:0000313" key="2">
    <source>
        <dbReference type="Proteomes" id="UP001500393"/>
    </source>
</evidence>
<dbReference type="Proteomes" id="UP001500393">
    <property type="component" value="Unassembled WGS sequence"/>
</dbReference>
<protein>
    <submittedName>
        <fullName evidence="1">Uncharacterized protein</fullName>
    </submittedName>
</protein>
<dbReference type="RefSeq" id="WP_425554362.1">
    <property type="nucleotide sequence ID" value="NZ_BAAAOS010000006.1"/>
</dbReference>
<evidence type="ECO:0000313" key="1">
    <source>
        <dbReference type="EMBL" id="GAA1554695.1"/>
    </source>
</evidence>
<sequence>MNGQEQLETRYRRVRVWFGDTAIADYRAEPALAARYEAAMSRRFSGLRVTNEPLTPTDAASVIGRDWRCVDSHG</sequence>
<dbReference type="EMBL" id="BAAAOS010000006">
    <property type="protein sequence ID" value="GAA1554695.1"/>
    <property type="molecule type" value="Genomic_DNA"/>
</dbReference>
<keyword evidence="2" id="KW-1185">Reference proteome</keyword>
<proteinExistence type="predicted"/>